<dbReference type="SMART" id="SM00388">
    <property type="entry name" value="HisKA"/>
    <property type="match status" value="1"/>
</dbReference>
<evidence type="ECO:0000256" key="9">
    <source>
        <dbReference type="ARBA" id="ARBA00023012"/>
    </source>
</evidence>
<evidence type="ECO:0000256" key="2">
    <source>
        <dbReference type="ARBA" id="ARBA00004236"/>
    </source>
</evidence>
<keyword evidence="6" id="KW-0812">Transmembrane</keyword>
<keyword evidence="7 13" id="KW-0418">Kinase</keyword>
<dbReference type="InterPro" id="IPR036097">
    <property type="entry name" value="HisK_dim/P_sf"/>
</dbReference>
<dbReference type="InterPro" id="IPR050428">
    <property type="entry name" value="TCS_sensor_his_kinase"/>
</dbReference>
<dbReference type="InterPro" id="IPR004358">
    <property type="entry name" value="Sig_transdc_His_kin-like_C"/>
</dbReference>
<dbReference type="InterPro" id="IPR003661">
    <property type="entry name" value="HisK_dim/P_dom"/>
</dbReference>
<dbReference type="EC" id="2.7.13.3" evidence="3"/>
<organism evidence="13 14">
    <name type="scientific">Nonomuraea africana</name>
    <dbReference type="NCBI Taxonomy" id="46171"/>
    <lineage>
        <taxon>Bacteria</taxon>
        <taxon>Bacillati</taxon>
        <taxon>Actinomycetota</taxon>
        <taxon>Actinomycetes</taxon>
        <taxon>Streptosporangiales</taxon>
        <taxon>Streptosporangiaceae</taxon>
        <taxon>Nonomuraea</taxon>
    </lineage>
</organism>
<dbReference type="InterPro" id="IPR005467">
    <property type="entry name" value="His_kinase_dom"/>
</dbReference>
<protein>
    <recommendedName>
        <fullName evidence="3">histidine kinase</fullName>
        <ecNumber evidence="3">2.7.13.3</ecNumber>
    </recommendedName>
</protein>
<comment type="catalytic activity">
    <reaction evidence="1">
        <text>ATP + protein L-histidine = ADP + protein N-phospho-L-histidine.</text>
        <dbReference type="EC" id="2.7.13.3"/>
    </reaction>
</comment>
<dbReference type="Pfam" id="PF00512">
    <property type="entry name" value="HisKA"/>
    <property type="match status" value="1"/>
</dbReference>
<dbReference type="CDD" id="cd00082">
    <property type="entry name" value="HisKA"/>
    <property type="match status" value="1"/>
</dbReference>
<comment type="subcellular location">
    <subcellularLocation>
        <location evidence="2">Cell membrane</location>
    </subcellularLocation>
</comment>
<dbReference type="InterPro" id="IPR003594">
    <property type="entry name" value="HATPase_dom"/>
</dbReference>
<dbReference type="PROSITE" id="PS50885">
    <property type="entry name" value="HAMP"/>
    <property type="match status" value="1"/>
</dbReference>
<dbReference type="PRINTS" id="PR00344">
    <property type="entry name" value="BCTRLSENSOR"/>
</dbReference>
<dbReference type="InterPro" id="IPR036890">
    <property type="entry name" value="HATPase_C_sf"/>
</dbReference>
<dbReference type="PROSITE" id="PS50109">
    <property type="entry name" value="HIS_KIN"/>
    <property type="match status" value="1"/>
</dbReference>
<accession>A0ABR9K967</accession>
<feature type="domain" description="Histidine kinase" evidence="11">
    <location>
        <begin position="242"/>
        <end position="448"/>
    </location>
</feature>
<dbReference type="RefSeq" id="WP_192773944.1">
    <property type="nucleotide sequence ID" value="NZ_BAAASY010000003.1"/>
</dbReference>
<evidence type="ECO:0000259" key="11">
    <source>
        <dbReference type="PROSITE" id="PS50109"/>
    </source>
</evidence>
<evidence type="ECO:0000256" key="3">
    <source>
        <dbReference type="ARBA" id="ARBA00012438"/>
    </source>
</evidence>
<dbReference type="SMART" id="SM00387">
    <property type="entry name" value="HATPase_c"/>
    <property type="match status" value="1"/>
</dbReference>
<dbReference type="Proteomes" id="UP000661607">
    <property type="component" value="Unassembled WGS sequence"/>
</dbReference>
<keyword evidence="14" id="KW-1185">Reference proteome</keyword>
<dbReference type="Pfam" id="PF02518">
    <property type="entry name" value="HATPase_c"/>
    <property type="match status" value="1"/>
</dbReference>
<dbReference type="Gene3D" id="6.10.340.10">
    <property type="match status" value="1"/>
</dbReference>
<evidence type="ECO:0000256" key="4">
    <source>
        <dbReference type="ARBA" id="ARBA00022553"/>
    </source>
</evidence>
<dbReference type="SMART" id="SM00304">
    <property type="entry name" value="HAMP"/>
    <property type="match status" value="1"/>
</dbReference>
<dbReference type="InterPro" id="IPR003660">
    <property type="entry name" value="HAMP_dom"/>
</dbReference>
<dbReference type="Gene3D" id="3.30.565.10">
    <property type="entry name" value="Histidine kinase-like ATPase, C-terminal domain"/>
    <property type="match status" value="1"/>
</dbReference>
<dbReference type="PANTHER" id="PTHR45436">
    <property type="entry name" value="SENSOR HISTIDINE KINASE YKOH"/>
    <property type="match status" value="1"/>
</dbReference>
<keyword evidence="8" id="KW-1133">Transmembrane helix</keyword>
<dbReference type="GO" id="GO:0016301">
    <property type="term" value="F:kinase activity"/>
    <property type="evidence" value="ECO:0007669"/>
    <property type="project" value="UniProtKB-KW"/>
</dbReference>
<evidence type="ECO:0000256" key="5">
    <source>
        <dbReference type="ARBA" id="ARBA00022679"/>
    </source>
</evidence>
<keyword evidence="9" id="KW-0902">Two-component regulatory system</keyword>
<dbReference type="EMBL" id="JADBEF010000001">
    <property type="protein sequence ID" value="MBE1558539.1"/>
    <property type="molecule type" value="Genomic_DNA"/>
</dbReference>
<dbReference type="SUPFAM" id="SSF47384">
    <property type="entry name" value="Homodimeric domain of signal transducing histidine kinase"/>
    <property type="match status" value="1"/>
</dbReference>
<evidence type="ECO:0000259" key="12">
    <source>
        <dbReference type="PROSITE" id="PS50885"/>
    </source>
</evidence>
<dbReference type="PANTHER" id="PTHR45436:SF5">
    <property type="entry name" value="SENSOR HISTIDINE KINASE TRCS"/>
    <property type="match status" value="1"/>
</dbReference>
<evidence type="ECO:0000256" key="10">
    <source>
        <dbReference type="ARBA" id="ARBA00023136"/>
    </source>
</evidence>
<evidence type="ECO:0000256" key="1">
    <source>
        <dbReference type="ARBA" id="ARBA00000085"/>
    </source>
</evidence>
<gene>
    <name evidence="13" type="ORF">H4W81_001318</name>
</gene>
<dbReference type="Pfam" id="PF00672">
    <property type="entry name" value="HAMP"/>
    <property type="match status" value="1"/>
</dbReference>
<keyword evidence="10" id="KW-0472">Membrane</keyword>
<evidence type="ECO:0000256" key="8">
    <source>
        <dbReference type="ARBA" id="ARBA00022989"/>
    </source>
</evidence>
<dbReference type="Gene3D" id="1.10.287.130">
    <property type="match status" value="1"/>
</dbReference>
<comment type="caution">
    <text evidence="13">The sequence shown here is derived from an EMBL/GenBank/DDBJ whole genome shotgun (WGS) entry which is preliminary data.</text>
</comment>
<reference evidence="13 14" key="1">
    <citation type="submission" date="2020-10" db="EMBL/GenBank/DDBJ databases">
        <title>Sequencing the genomes of 1000 actinobacteria strains.</title>
        <authorList>
            <person name="Klenk H.-P."/>
        </authorList>
    </citation>
    <scope>NUCLEOTIDE SEQUENCE [LARGE SCALE GENOMIC DNA]</scope>
    <source>
        <strain evidence="13 14">DSM 43748</strain>
    </source>
</reference>
<dbReference type="CDD" id="cd00075">
    <property type="entry name" value="HATPase"/>
    <property type="match status" value="1"/>
</dbReference>
<proteinExistence type="predicted"/>
<name>A0ABR9K967_9ACTN</name>
<feature type="domain" description="HAMP" evidence="12">
    <location>
        <begin position="181"/>
        <end position="234"/>
    </location>
</feature>
<keyword evidence="4" id="KW-0597">Phosphoprotein</keyword>
<dbReference type="SUPFAM" id="SSF55874">
    <property type="entry name" value="ATPase domain of HSP90 chaperone/DNA topoisomerase II/histidine kinase"/>
    <property type="match status" value="1"/>
</dbReference>
<sequence length="458" mass="48602">MQLSRLRPRSIRARMTAATVALFGVVLLAGVVTLCLTVPSWVRAELVDRADRASRMVTILVDDRPVEGAIPPQHDVRLLQVVNARGEVVAAGAALQGRPPLTRAVPGGGDSRVVDRVCPEGGDCLIVVGTSNRSTAYGPAVAYAAVEESAALNVPLVATTLTAGALALLGLLGWATWVGVGRVLAPVERIRSGLEQISATDLGDRMPVPDTGDEVAELTITVNDTLARLEDAVERQRRFVSDASHELRTPLTAMLVRLEACAATPDPEECTQTLEEVLGDARRLSAIVQDLLLMARIDAGARPPEELLDLGKLVVGELDRHSFRLPFTTGVEPGLMVRGSRLRLDRLLANLLSNADRYGGGAVHVMVSRCGSHGVVEVRDDGPGIPADQRDAVFQRFTRLDTARSRDTGGTGLGLAIARDIATEHGGTLHVGDSVKGARLVLRLPLAPPGEEGGTIRE</sequence>
<evidence type="ECO:0000313" key="14">
    <source>
        <dbReference type="Proteomes" id="UP000661607"/>
    </source>
</evidence>
<evidence type="ECO:0000256" key="7">
    <source>
        <dbReference type="ARBA" id="ARBA00022777"/>
    </source>
</evidence>
<evidence type="ECO:0000313" key="13">
    <source>
        <dbReference type="EMBL" id="MBE1558539.1"/>
    </source>
</evidence>
<evidence type="ECO:0000256" key="6">
    <source>
        <dbReference type="ARBA" id="ARBA00022692"/>
    </source>
</evidence>
<keyword evidence="5" id="KW-0808">Transferase</keyword>